<feature type="domain" description="Resolvase/invertase-type recombinase catalytic" evidence="1">
    <location>
        <begin position="4"/>
        <end position="155"/>
    </location>
</feature>
<dbReference type="InterPro" id="IPR025827">
    <property type="entry name" value="Zn_ribbon_recom_dom"/>
</dbReference>
<dbReference type="EMBL" id="NFKK01000003">
    <property type="protein sequence ID" value="OUP53605.1"/>
    <property type="molecule type" value="Genomic_DNA"/>
</dbReference>
<evidence type="ECO:0000259" key="2">
    <source>
        <dbReference type="PROSITE" id="PS51737"/>
    </source>
</evidence>
<protein>
    <recommendedName>
        <fullName evidence="5">Recombinase</fullName>
    </recommendedName>
</protein>
<dbReference type="Pfam" id="PF07508">
    <property type="entry name" value="Recombinase"/>
    <property type="match status" value="1"/>
</dbReference>
<evidence type="ECO:0000259" key="1">
    <source>
        <dbReference type="PROSITE" id="PS51736"/>
    </source>
</evidence>
<dbReference type="Pfam" id="PF00239">
    <property type="entry name" value="Resolvase"/>
    <property type="match status" value="1"/>
</dbReference>
<dbReference type="InterPro" id="IPR006119">
    <property type="entry name" value="Resolv_N"/>
</dbReference>
<organism evidence="3 4">
    <name type="scientific">Butyricicoccus pullicaecorum</name>
    <dbReference type="NCBI Taxonomy" id="501571"/>
    <lineage>
        <taxon>Bacteria</taxon>
        <taxon>Bacillati</taxon>
        <taxon>Bacillota</taxon>
        <taxon>Clostridia</taxon>
        <taxon>Eubacteriales</taxon>
        <taxon>Butyricicoccaceae</taxon>
        <taxon>Butyricicoccus</taxon>
    </lineage>
</organism>
<dbReference type="SUPFAM" id="SSF53041">
    <property type="entry name" value="Resolvase-like"/>
    <property type="match status" value="1"/>
</dbReference>
<dbReference type="InterPro" id="IPR050639">
    <property type="entry name" value="SSR_resolvase"/>
</dbReference>
<feature type="domain" description="Recombinase" evidence="2">
    <location>
        <begin position="163"/>
        <end position="295"/>
    </location>
</feature>
<dbReference type="PANTHER" id="PTHR30461:SF23">
    <property type="entry name" value="DNA RECOMBINASE-RELATED"/>
    <property type="match status" value="1"/>
</dbReference>
<gene>
    <name evidence="3" type="ORF">B5F17_03185</name>
</gene>
<reference evidence="4" key="1">
    <citation type="submission" date="2017-04" db="EMBL/GenBank/DDBJ databases">
        <title>Function of individual gut microbiota members based on whole genome sequencing of pure cultures obtained from chicken caecum.</title>
        <authorList>
            <person name="Medvecky M."/>
            <person name="Cejkova D."/>
            <person name="Polansky O."/>
            <person name="Karasova D."/>
            <person name="Kubasova T."/>
            <person name="Cizek A."/>
            <person name="Rychlik I."/>
        </authorList>
    </citation>
    <scope>NUCLEOTIDE SEQUENCE [LARGE SCALE GENOMIC DNA]</scope>
    <source>
        <strain evidence="4">An180</strain>
    </source>
</reference>
<accession>A0A1Y4LA55</accession>
<evidence type="ECO:0000313" key="3">
    <source>
        <dbReference type="EMBL" id="OUP53605.1"/>
    </source>
</evidence>
<dbReference type="Proteomes" id="UP000195897">
    <property type="component" value="Unassembled WGS sequence"/>
</dbReference>
<sequence length="483" mass="55392">MRERVAIYCRLSEEDREKDGPDSQSIQNQREMLRQYAADRNWEVVAEWIDDDWAGADRNRPGFRQLLYEAERGTYDIVLCKTQSRFTREIEMVEHYLHDRFPRWGVRFVSVVDHADTAVRHNKKARQINGLINEWYLEDLSENIRAVLTSRRKRGLHIGSTALYGYRKDPDMRGHLLPDPLTAPVVQEIFTEYAAGRSQKAIASMLTARGEPSPAARKGRGEHPWSASTVGTMLRNEMYRGVLVQGRYGSQSYKTRKNISRPPSLWYKVPDTHAPLISQTLWDVVQERLHHTSHTIGKNPPSPFAGRVFCRTCGALLCVTTTRGKRYLQCSTRHAAKAACTGAFLSEEALQNAVLQQINTLINTYNVQIDLHSAEQADQTNLDELRARMQEQYRRSLRLLYLDRAAGRISESEAQTLTEQLKRDLARLRAPQTESEGPAQTKHTCRPLRTLTGYAVQLLIQRIEVGRRAPGSRTVPVCIHWRF</sequence>
<dbReference type="PROSITE" id="PS51736">
    <property type="entry name" value="RECOMBINASES_3"/>
    <property type="match status" value="1"/>
</dbReference>
<dbReference type="Pfam" id="PF13408">
    <property type="entry name" value="Zn_ribbon_recom"/>
    <property type="match status" value="1"/>
</dbReference>
<dbReference type="InterPro" id="IPR011109">
    <property type="entry name" value="DNA_bind_recombinase_dom"/>
</dbReference>
<evidence type="ECO:0008006" key="5">
    <source>
        <dbReference type="Google" id="ProtNLM"/>
    </source>
</evidence>
<dbReference type="PANTHER" id="PTHR30461">
    <property type="entry name" value="DNA-INVERTASE FROM LAMBDOID PROPHAGE"/>
    <property type="match status" value="1"/>
</dbReference>
<dbReference type="Gene3D" id="3.40.50.1390">
    <property type="entry name" value="Resolvase, N-terminal catalytic domain"/>
    <property type="match status" value="1"/>
</dbReference>
<dbReference type="RefSeq" id="WP_087370736.1">
    <property type="nucleotide sequence ID" value="NZ_NFKK01000003.1"/>
</dbReference>
<dbReference type="SMART" id="SM00857">
    <property type="entry name" value="Resolvase"/>
    <property type="match status" value="1"/>
</dbReference>
<dbReference type="InterPro" id="IPR036162">
    <property type="entry name" value="Resolvase-like_N_sf"/>
</dbReference>
<name>A0A1Y4LA55_9FIRM</name>
<proteinExistence type="predicted"/>
<evidence type="ECO:0000313" key="4">
    <source>
        <dbReference type="Proteomes" id="UP000195897"/>
    </source>
</evidence>
<dbReference type="AlphaFoldDB" id="A0A1Y4LA55"/>
<dbReference type="InterPro" id="IPR038109">
    <property type="entry name" value="DNA_bind_recomb_sf"/>
</dbReference>
<dbReference type="Gene3D" id="3.90.1750.20">
    <property type="entry name" value="Putative Large Serine Recombinase, Chain B, Domain 2"/>
    <property type="match status" value="1"/>
</dbReference>
<dbReference type="GO" id="GO:0000150">
    <property type="term" value="F:DNA strand exchange activity"/>
    <property type="evidence" value="ECO:0007669"/>
    <property type="project" value="InterPro"/>
</dbReference>
<dbReference type="GO" id="GO:0003677">
    <property type="term" value="F:DNA binding"/>
    <property type="evidence" value="ECO:0007669"/>
    <property type="project" value="InterPro"/>
</dbReference>
<comment type="caution">
    <text evidence="3">The sequence shown here is derived from an EMBL/GenBank/DDBJ whole genome shotgun (WGS) entry which is preliminary data.</text>
</comment>
<dbReference type="PROSITE" id="PS51737">
    <property type="entry name" value="RECOMBINASE_DNA_BIND"/>
    <property type="match status" value="1"/>
</dbReference>